<keyword evidence="3" id="KW-0012">Acyltransferase</keyword>
<dbReference type="InterPro" id="IPR011004">
    <property type="entry name" value="Trimer_LpxA-like_sf"/>
</dbReference>
<dbReference type="InterPro" id="IPR042122">
    <property type="entry name" value="Ser_AcTrfase_N_sf"/>
</dbReference>
<evidence type="ECO:0000256" key="2">
    <source>
        <dbReference type="ARBA" id="ARBA00022679"/>
    </source>
</evidence>
<keyword evidence="5" id="KW-1185">Reference proteome</keyword>
<dbReference type="SUPFAM" id="SSF51161">
    <property type="entry name" value="Trimeric LpxA-like enzymes"/>
    <property type="match status" value="1"/>
</dbReference>
<dbReference type="GO" id="GO:0008652">
    <property type="term" value="P:amino acid biosynthetic process"/>
    <property type="evidence" value="ECO:0007669"/>
    <property type="project" value="UniProtKB-KW"/>
</dbReference>
<dbReference type="Proteomes" id="UP000326903">
    <property type="component" value="Unassembled WGS sequence"/>
</dbReference>
<dbReference type="Gene3D" id="2.160.10.10">
    <property type="entry name" value="Hexapeptide repeat proteins"/>
    <property type="match status" value="1"/>
</dbReference>
<evidence type="ECO:0000256" key="1">
    <source>
        <dbReference type="ARBA" id="ARBA00022605"/>
    </source>
</evidence>
<dbReference type="InterPro" id="IPR045304">
    <property type="entry name" value="LbH_SAT"/>
</dbReference>
<evidence type="ECO:0000313" key="5">
    <source>
        <dbReference type="Proteomes" id="UP000326903"/>
    </source>
</evidence>
<sequence length="271" mass="30271">MNINFFNQLLSKQQQKEIVPSNEVIASWALNLIGLLYPELSISSYSSTIEIEEEYKRQETDLVKILNATRACKNCNNEEIARVFFKKVPDIYRVLNTDIYSLHTGDPAARVEFEVIRAYPGFFALCFYRIAHELLKLDVPLLPRILTEYAHSKTGIDIHPGALIGDHFFIDHGTGIVIGETAEIGNHVKLYQGVTLGALSVDKSMVFQKRHPTVQDHVIIYSGATILGGETVIGHHSVVGGNVWLTKSIPPGSLVYHNPEITVVEGKIVNY</sequence>
<dbReference type="RefSeq" id="WP_150413160.1">
    <property type="nucleotide sequence ID" value="NZ_VYQF01000001.1"/>
</dbReference>
<evidence type="ECO:0000256" key="3">
    <source>
        <dbReference type="ARBA" id="ARBA00023315"/>
    </source>
</evidence>
<dbReference type="PANTHER" id="PTHR42811">
    <property type="entry name" value="SERINE ACETYLTRANSFERASE"/>
    <property type="match status" value="1"/>
</dbReference>
<name>A0A5J5IJV9_9BACT</name>
<proteinExistence type="predicted"/>
<dbReference type="AlphaFoldDB" id="A0A5J5IJV9"/>
<dbReference type="CDD" id="cd03354">
    <property type="entry name" value="LbH_SAT"/>
    <property type="match status" value="1"/>
</dbReference>
<gene>
    <name evidence="4" type="ORF">FW778_03250</name>
</gene>
<dbReference type="GO" id="GO:0016746">
    <property type="term" value="F:acyltransferase activity"/>
    <property type="evidence" value="ECO:0007669"/>
    <property type="project" value="UniProtKB-KW"/>
</dbReference>
<dbReference type="Gene3D" id="1.10.3130.10">
    <property type="entry name" value="serine acetyltransferase, domain 1"/>
    <property type="match status" value="1"/>
</dbReference>
<evidence type="ECO:0000313" key="4">
    <source>
        <dbReference type="EMBL" id="KAA9041071.1"/>
    </source>
</evidence>
<dbReference type="InterPro" id="IPR053376">
    <property type="entry name" value="Serine_acetyltransferase"/>
</dbReference>
<dbReference type="EMBL" id="VYQF01000001">
    <property type="protein sequence ID" value="KAA9041071.1"/>
    <property type="molecule type" value="Genomic_DNA"/>
</dbReference>
<reference evidence="4 5" key="1">
    <citation type="submission" date="2019-09" db="EMBL/GenBank/DDBJ databases">
        <title>Draft genome sequence of Ginsengibacter sp. BR5-29.</title>
        <authorList>
            <person name="Im W.-T."/>
        </authorList>
    </citation>
    <scope>NUCLEOTIDE SEQUENCE [LARGE SCALE GENOMIC DNA]</scope>
    <source>
        <strain evidence="4 5">BR5-29</strain>
    </source>
</reference>
<comment type="caution">
    <text evidence="4">The sequence shown here is derived from an EMBL/GenBank/DDBJ whole genome shotgun (WGS) entry which is preliminary data.</text>
</comment>
<accession>A0A5J5IJV9</accession>
<keyword evidence="2 4" id="KW-0808">Transferase</keyword>
<protein>
    <submittedName>
        <fullName evidence="4">Serine acetyltransferase</fullName>
    </submittedName>
</protein>
<keyword evidence="1" id="KW-0028">Amino-acid biosynthesis</keyword>
<organism evidence="4 5">
    <name type="scientific">Ginsengibacter hankyongi</name>
    <dbReference type="NCBI Taxonomy" id="2607284"/>
    <lineage>
        <taxon>Bacteria</taxon>
        <taxon>Pseudomonadati</taxon>
        <taxon>Bacteroidota</taxon>
        <taxon>Chitinophagia</taxon>
        <taxon>Chitinophagales</taxon>
        <taxon>Chitinophagaceae</taxon>
        <taxon>Ginsengibacter</taxon>
    </lineage>
</organism>
<dbReference type="NCBIfam" id="NF041874">
    <property type="entry name" value="EPS_EpsC"/>
    <property type="match status" value="1"/>
</dbReference>